<sequence>MPRNRLGAGRPVRWRHRMVVRLLAATAVVGAATVAVTGWLTAVGTTDALRAEAGQTLADDAHIYDVLLGHAATHADWNGVGDVVADLARDTGRRVVLTNRDRTVLADSAPDEPLPRKSASNLDALDVNVALAEVESLDGIDYRAVGPYRLSAGEKAESARRAKAIADCLRRAGAEPEVLVLPTGRSVVPPEDEVGCGLEDQEPAPSEAKALAHLNAMVDACLAQRGARPVRLSLELDGTIQYPADRNGDNDVVLCVQENRGHQLTGTVAPPALLFLADPPGAAWYTGIGLWPLVLAGAVVLLVMLAVSAVLAARLLRPVHALAETAQRMRDGDHSARVEVRDQGETGRLAELFNDLSEHLERVERQRRDMIGDISHELRSPLTTLRGWLEAAADGQRPMEPALVNVLLDETLTLQQLIDDLQDLALAEAGQLSLHSQPLAAADVLRSVAVANQAAADELGLALVVDAPEDLVVHADPVRLRQMVANLTSNALRHTARGGRVVLSARAEGAETVITVADNGSGIEPEELPRVFDRFWRAEQSRSRRTGGSGLGLVIVRRLVEAHGGSVTATSTPGEGSAFSLRLASASGTPAVPPG</sequence>
<feature type="domain" description="HAMP" evidence="12">
    <location>
        <begin position="313"/>
        <end position="365"/>
    </location>
</feature>
<dbReference type="InterPro" id="IPR050736">
    <property type="entry name" value="Sensor_HK_Regulatory"/>
</dbReference>
<dbReference type="Gene3D" id="1.10.287.130">
    <property type="match status" value="1"/>
</dbReference>
<dbReference type="SMART" id="SM00388">
    <property type="entry name" value="HisKA"/>
    <property type="match status" value="1"/>
</dbReference>
<dbReference type="RefSeq" id="WP_086782075.1">
    <property type="nucleotide sequence ID" value="NZ_JAGIOO010000001.1"/>
</dbReference>
<dbReference type="InterPro" id="IPR003660">
    <property type="entry name" value="HAMP_dom"/>
</dbReference>
<comment type="subcellular location">
    <subcellularLocation>
        <location evidence="2">Cell membrane</location>
    </subcellularLocation>
</comment>
<dbReference type="CDD" id="cd00082">
    <property type="entry name" value="HisKA"/>
    <property type="match status" value="1"/>
</dbReference>
<dbReference type="GO" id="GO:0004673">
    <property type="term" value="F:protein histidine kinase activity"/>
    <property type="evidence" value="ECO:0007669"/>
    <property type="project" value="UniProtKB-EC"/>
</dbReference>
<evidence type="ECO:0000256" key="10">
    <source>
        <dbReference type="SAM" id="Phobius"/>
    </source>
</evidence>
<dbReference type="SUPFAM" id="SSF55874">
    <property type="entry name" value="ATPase domain of HSP90 chaperone/DNA topoisomerase II/histidine kinase"/>
    <property type="match status" value="1"/>
</dbReference>
<dbReference type="SUPFAM" id="SSF47384">
    <property type="entry name" value="Homodimeric domain of signal transducing histidine kinase"/>
    <property type="match status" value="1"/>
</dbReference>
<dbReference type="PRINTS" id="PR00344">
    <property type="entry name" value="BCTRLSENSOR"/>
</dbReference>
<dbReference type="Proteomes" id="UP001519363">
    <property type="component" value="Unassembled WGS sequence"/>
</dbReference>
<gene>
    <name evidence="13" type="ORF">JOF53_000875</name>
</gene>
<dbReference type="Pfam" id="PF00672">
    <property type="entry name" value="HAMP"/>
    <property type="match status" value="1"/>
</dbReference>
<dbReference type="SUPFAM" id="SSF158472">
    <property type="entry name" value="HAMP domain-like"/>
    <property type="match status" value="1"/>
</dbReference>
<evidence type="ECO:0000313" key="14">
    <source>
        <dbReference type="Proteomes" id="UP001519363"/>
    </source>
</evidence>
<dbReference type="InterPro" id="IPR005467">
    <property type="entry name" value="His_kinase_dom"/>
</dbReference>
<evidence type="ECO:0000256" key="6">
    <source>
        <dbReference type="ARBA" id="ARBA00022692"/>
    </source>
</evidence>
<evidence type="ECO:0000256" key="8">
    <source>
        <dbReference type="ARBA" id="ARBA00022989"/>
    </source>
</evidence>
<evidence type="ECO:0000256" key="9">
    <source>
        <dbReference type="ARBA" id="ARBA00023012"/>
    </source>
</evidence>
<keyword evidence="7 13" id="KW-0418">Kinase</keyword>
<dbReference type="PANTHER" id="PTHR43711">
    <property type="entry name" value="TWO-COMPONENT HISTIDINE KINASE"/>
    <property type="match status" value="1"/>
</dbReference>
<evidence type="ECO:0000256" key="4">
    <source>
        <dbReference type="ARBA" id="ARBA00022553"/>
    </source>
</evidence>
<dbReference type="InterPro" id="IPR036097">
    <property type="entry name" value="HisK_dim/P_sf"/>
</dbReference>
<evidence type="ECO:0000259" key="11">
    <source>
        <dbReference type="PROSITE" id="PS50109"/>
    </source>
</evidence>
<dbReference type="SMART" id="SM00387">
    <property type="entry name" value="HATPase_c"/>
    <property type="match status" value="1"/>
</dbReference>
<dbReference type="Gene3D" id="3.30.565.10">
    <property type="entry name" value="Histidine kinase-like ATPase, C-terminal domain"/>
    <property type="match status" value="1"/>
</dbReference>
<evidence type="ECO:0000256" key="7">
    <source>
        <dbReference type="ARBA" id="ARBA00022777"/>
    </source>
</evidence>
<dbReference type="Gene3D" id="6.10.340.10">
    <property type="match status" value="1"/>
</dbReference>
<comment type="catalytic activity">
    <reaction evidence="1">
        <text>ATP + protein L-histidine = ADP + protein N-phospho-L-histidine.</text>
        <dbReference type="EC" id="2.7.13.3"/>
    </reaction>
</comment>
<proteinExistence type="predicted"/>
<organism evidence="13 14">
    <name type="scientific">Crossiella equi</name>
    <dbReference type="NCBI Taxonomy" id="130796"/>
    <lineage>
        <taxon>Bacteria</taxon>
        <taxon>Bacillati</taxon>
        <taxon>Actinomycetota</taxon>
        <taxon>Actinomycetes</taxon>
        <taxon>Pseudonocardiales</taxon>
        <taxon>Pseudonocardiaceae</taxon>
        <taxon>Crossiella</taxon>
    </lineage>
</organism>
<keyword evidence="8 10" id="KW-1133">Transmembrane helix</keyword>
<protein>
    <recommendedName>
        <fullName evidence="3">histidine kinase</fullName>
        <ecNumber evidence="3">2.7.13.3</ecNumber>
    </recommendedName>
</protein>
<accession>A0ABS5A5W5</accession>
<dbReference type="EC" id="2.7.13.3" evidence="3"/>
<evidence type="ECO:0000256" key="1">
    <source>
        <dbReference type="ARBA" id="ARBA00000085"/>
    </source>
</evidence>
<keyword evidence="10" id="KW-0472">Membrane</keyword>
<name>A0ABS5A5W5_9PSEU</name>
<keyword evidence="4" id="KW-0597">Phosphoprotein</keyword>
<dbReference type="CDD" id="cd06225">
    <property type="entry name" value="HAMP"/>
    <property type="match status" value="1"/>
</dbReference>
<dbReference type="PANTHER" id="PTHR43711:SF1">
    <property type="entry name" value="HISTIDINE KINASE 1"/>
    <property type="match status" value="1"/>
</dbReference>
<keyword evidence="5 13" id="KW-0808">Transferase</keyword>
<dbReference type="EMBL" id="JAGIOO010000001">
    <property type="protein sequence ID" value="MBP2472003.1"/>
    <property type="molecule type" value="Genomic_DNA"/>
</dbReference>
<feature type="transmembrane region" description="Helical" evidence="10">
    <location>
        <begin position="20"/>
        <end position="40"/>
    </location>
</feature>
<comment type="caution">
    <text evidence="13">The sequence shown here is derived from an EMBL/GenBank/DDBJ whole genome shotgun (WGS) entry which is preliminary data.</text>
</comment>
<dbReference type="InterPro" id="IPR004358">
    <property type="entry name" value="Sig_transdc_His_kin-like_C"/>
</dbReference>
<evidence type="ECO:0000313" key="13">
    <source>
        <dbReference type="EMBL" id="MBP2472003.1"/>
    </source>
</evidence>
<feature type="transmembrane region" description="Helical" evidence="10">
    <location>
        <begin position="290"/>
        <end position="313"/>
    </location>
</feature>
<keyword evidence="9" id="KW-0902">Two-component regulatory system</keyword>
<dbReference type="Pfam" id="PF00512">
    <property type="entry name" value="HisKA"/>
    <property type="match status" value="1"/>
</dbReference>
<dbReference type="PROSITE" id="PS50109">
    <property type="entry name" value="HIS_KIN"/>
    <property type="match status" value="1"/>
</dbReference>
<evidence type="ECO:0000256" key="5">
    <source>
        <dbReference type="ARBA" id="ARBA00022679"/>
    </source>
</evidence>
<reference evidence="13 14" key="1">
    <citation type="submission" date="2021-03" db="EMBL/GenBank/DDBJ databases">
        <title>Sequencing the genomes of 1000 actinobacteria strains.</title>
        <authorList>
            <person name="Klenk H.-P."/>
        </authorList>
    </citation>
    <scope>NUCLEOTIDE SEQUENCE [LARGE SCALE GENOMIC DNA]</scope>
    <source>
        <strain evidence="13 14">DSM 44580</strain>
    </source>
</reference>
<dbReference type="InterPro" id="IPR003661">
    <property type="entry name" value="HisK_dim/P_dom"/>
</dbReference>
<evidence type="ECO:0000256" key="2">
    <source>
        <dbReference type="ARBA" id="ARBA00004236"/>
    </source>
</evidence>
<dbReference type="InterPro" id="IPR036890">
    <property type="entry name" value="HATPase_C_sf"/>
</dbReference>
<evidence type="ECO:0000256" key="3">
    <source>
        <dbReference type="ARBA" id="ARBA00012438"/>
    </source>
</evidence>
<feature type="domain" description="Histidine kinase" evidence="11">
    <location>
        <begin position="373"/>
        <end position="587"/>
    </location>
</feature>
<keyword evidence="6 10" id="KW-0812">Transmembrane</keyword>
<dbReference type="InterPro" id="IPR003594">
    <property type="entry name" value="HATPase_dom"/>
</dbReference>
<dbReference type="SMART" id="SM00304">
    <property type="entry name" value="HAMP"/>
    <property type="match status" value="1"/>
</dbReference>
<keyword evidence="14" id="KW-1185">Reference proteome</keyword>
<dbReference type="CDD" id="cd00075">
    <property type="entry name" value="HATPase"/>
    <property type="match status" value="1"/>
</dbReference>
<evidence type="ECO:0000259" key="12">
    <source>
        <dbReference type="PROSITE" id="PS50885"/>
    </source>
</evidence>
<dbReference type="Pfam" id="PF02518">
    <property type="entry name" value="HATPase_c"/>
    <property type="match status" value="1"/>
</dbReference>
<dbReference type="PROSITE" id="PS50885">
    <property type="entry name" value="HAMP"/>
    <property type="match status" value="1"/>
</dbReference>